<keyword evidence="2" id="KW-1003">Cell membrane</keyword>
<keyword evidence="3 6" id="KW-0812">Transmembrane</keyword>
<gene>
    <name evidence="7" type="ORF">NQG31_13220</name>
</gene>
<evidence type="ECO:0000313" key="8">
    <source>
        <dbReference type="Proteomes" id="UP001206821"/>
    </source>
</evidence>
<feature type="transmembrane region" description="Helical" evidence="6">
    <location>
        <begin position="177"/>
        <end position="195"/>
    </location>
</feature>
<evidence type="ECO:0000256" key="6">
    <source>
        <dbReference type="SAM" id="Phobius"/>
    </source>
</evidence>
<evidence type="ECO:0000256" key="2">
    <source>
        <dbReference type="ARBA" id="ARBA00022475"/>
    </source>
</evidence>
<feature type="transmembrane region" description="Helical" evidence="6">
    <location>
        <begin position="128"/>
        <end position="150"/>
    </location>
</feature>
<organism evidence="7 8">
    <name type="scientific">Exiguobacterium alkaliphilum</name>
    <dbReference type="NCBI Taxonomy" id="1428684"/>
    <lineage>
        <taxon>Bacteria</taxon>
        <taxon>Bacillati</taxon>
        <taxon>Bacillota</taxon>
        <taxon>Bacilli</taxon>
        <taxon>Bacillales</taxon>
        <taxon>Bacillales Family XII. Incertae Sedis</taxon>
        <taxon>Exiguobacterium</taxon>
    </lineage>
</organism>
<accession>A0ABT2L012</accession>
<feature type="transmembrane region" description="Helical" evidence="6">
    <location>
        <begin position="202"/>
        <end position="219"/>
    </location>
</feature>
<feature type="transmembrane region" description="Helical" evidence="6">
    <location>
        <begin position="21"/>
        <end position="50"/>
    </location>
</feature>
<proteinExistence type="predicted"/>
<comment type="caution">
    <text evidence="7">The sequence shown here is derived from an EMBL/GenBank/DDBJ whole genome shotgun (WGS) entry which is preliminary data.</text>
</comment>
<reference evidence="7 8" key="1">
    <citation type="submission" date="2022-07" db="EMBL/GenBank/DDBJ databases">
        <title>Genomic and pangenome structural analysis of the polyextremophile Exiguobacterium.</title>
        <authorList>
            <person name="Shen L."/>
        </authorList>
    </citation>
    <scope>NUCLEOTIDE SEQUENCE [LARGE SCALE GENOMIC DNA]</scope>
    <source>
        <strain evidence="7 8">12_1</strain>
    </source>
</reference>
<name>A0ABT2L012_9BACL</name>
<dbReference type="RefSeq" id="WP_034818044.1">
    <property type="nucleotide sequence ID" value="NZ_JANIEK010000073.1"/>
</dbReference>
<dbReference type="Pfam" id="PF03631">
    <property type="entry name" value="Virul_fac_BrkB"/>
    <property type="match status" value="1"/>
</dbReference>
<keyword evidence="8" id="KW-1185">Reference proteome</keyword>
<keyword evidence="5 6" id="KW-0472">Membrane</keyword>
<evidence type="ECO:0000256" key="4">
    <source>
        <dbReference type="ARBA" id="ARBA00022989"/>
    </source>
</evidence>
<evidence type="ECO:0000256" key="1">
    <source>
        <dbReference type="ARBA" id="ARBA00004651"/>
    </source>
</evidence>
<evidence type="ECO:0000313" key="7">
    <source>
        <dbReference type="EMBL" id="MCT4796507.1"/>
    </source>
</evidence>
<evidence type="ECO:0000256" key="5">
    <source>
        <dbReference type="ARBA" id="ARBA00023136"/>
    </source>
</evidence>
<dbReference type="PANTHER" id="PTHR30213:SF0">
    <property type="entry name" value="UPF0761 MEMBRANE PROTEIN YIHY"/>
    <property type="match status" value="1"/>
</dbReference>
<keyword evidence="4 6" id="KW-1133">Transmembrane helix</keyword>
<evidence type="ECO:0000256" key="3">
    <source>
        <dbReference type="ARBA" id="ARBA00022692"/>
    </source>
</evidence>
<dbReference type="InterPro" id="IPR017039">
    <property type="entry name" value="Virul_fac_BrkB"/>
</dbReference>
<dbReference type="PIRSF" id="PIRSF035875">
    <property type="entry name" value="RNase_BN"/>
    <property type="match status" value="1"/>
</dbReference>
<comment type="subcellular location">
    <subcellularLocation>
        <location evidence="1">Cell membrane</location>
        <topology evidence="1">Multi-pass membrane protein</topology>
    </subcellularLocation>
</comment>
<dbReference type="PANTHER" id="PTHR30213">
    <property type="entry name" value="INNER MEMBRANE PROTEIN YHJD"/>
    <property type="match status" value="1"/>
</dbReference>
<protein>
    <submittedName>
        <fullName evidence="7">YihY/virulence factor BrkB family protein</fullName>
    </submittedName>
</protein>
<feature type="transmembrane region" description="Helical" evidence="6">
    <location>
        <begin position="239"/>
        <end position="261"/>
    </location>
</feature>
<dbReference type="NCBIfam" id="TIGR00765">
    <property type="entry name" value="yihY_not_rbn"/>
    <property type="match status" value="1"/>
</dbReference>
<dbReference type="EMBL" id="JANIEK010000073">
    <property type="protein sequence ID" value="MCT4796507.1"/>
    <property type="molecule type" value="Genomic_DNA"/>
</dbReference>
<dbReference type="Proteomes" id="UP001206821">
    <property type="component" value="Unassembled WGS sequence"/>
</dbReference>
<feature type="transmembrane region" description="Helical" evidence="6">
    <location>
        <begin position="84"/>
        <end position="108"/>
    </location>
</feature>
<sequence length="285" mass="32341">MVERLIRLAIDVRHRFRDHHINDYSATLAFFWFLAIFPTFFLVFAFAAFFKIEDSLLIEQIEILVPGETVRDLFSIVYDVSGNINVGLVSFGALIVIWSATNGTARLVKLTVFAYGETEARGYLHRRFIGLITLAAWSVGAVILVVFHVFSQEFLELLYRAAPVVEEFSRLATLTRYTVSTIILIIAFSAFYMIAPQQRVRFYDALPGAVFAVISWQLISTGYSVYVDRFTMFGETYGTIGLVILLQIWLYLTAVTMLLGAEINAAWTYHFPKRGGGGKRKTHFP</sequence>